<accession>A0A7W7MRY6</accession>
<protein>
    <submittedName>
        <fullName evidence="4">3-oxoacyl-[acyl-carrier protein] reductase</fullName>
        <ecNumber evidence="4">1.1.1.100</ecNumber>
    </submittedName>
</protein>
<evidence type="ECO:0000256" key="2">
    <source>
        <dbReference type="SAM" id="MobiDB-lite"/>
    </source>
</evidence>
<dbReference type="PRINTS" id="PR00081">
    <property type="entry name" value="GDHRDH"/>
</dbReference>
<dbReference type="Proteomes" id="UP000578112">
    <property type="component" value="Unassembled WGS sequence"/>
</dbReference>
<feature type="domain" description="Ketoreductase" evidence="3">
    <location>
        <begin position="201"/>
        <end position="374"/>
    </location>
</feature>
<dbReference type="RefSeq" id="WP_184995318.1">
    <property type="nucleotide sequence ID" value="NZ_BOMK01000066.1"/>
</dbReference>
<dbReference type="InterPro" id="IPR036291">
    <property type="entry name" value="NAD(P)-bd_dom_sf"/>
</dbReference>
<comment type="similarity">
    <text evidence="1">Belongs to the short-chain dehydrogenases/reductases (SDR) family.</text>
</comment>
<comment type="caution">
    <text evidence="4">The sequence shown here is derived from an EMBL/GenBank/DDBJ whole genome shotgun (WGS) entry which is preliminary data.</text>
</comment>
<name>A0A7W7MRY6_9ACTN</name>
<evidence type="ECO:0000313" key="4">
    <source>
        <dbReference type="EMBL" id="MBB4764090.1"/>
    </source>
</evidence>
<reference evidence="4 5" key="1">
    <citation type="submission" date="2020-08" db="EMBL/GenBank/DDBJ databases">
        <title>Sequencing the genomes of 1000 actinobacteria strains.</title>
        <authorList>
            <person name="Klenk H.-P."/>
        </authorList>
    </citation>
    <scope>NUCLEOTIDE SEQUENCE [LARGE SCALE GENOMIC DNA]</scope>
    <source>
        <strain evidence="4 5">DSM 43149</strain>
    </source>
</reference>
<keyword evidence="5" id="KW-1185">Reference proteome</keyword>
<dbReference type="InterPro" id="IPR020904">
    <property type="entry name" value="Sc_DH/Rdtase_CS"/>
</dbReference>
<dbReference type="FunFam" id="3.40.50.720:FF:000338">
    <property type="entry name" value="3-oxoacyl-ACP reductase FabG"/>
    <property type="match status" value="1"/>
</dbReference>
<feature type="region of interest" description="Disordered" evidence="2">
    <location>
        <begin position="19"/>
        <end position="41"/>
    </location>
</feature>
<evidence type="ECO:0000259" key="3">
    <source>
        <dbReference type="SMART" id="SM00822"/>
    </source>
</evidence>
<organism evidence="4 5">
    <name type="scientific">Actinoplanes digitatis</name>
    <dbReference type="NCBI Taxonomy" id="1868"/>
    <lineage>
        <taxon>Bacteria</taxon>
        <taxon>Bacillati</taxon>
        <taxon>Actinomycetota</taxon>
        <taxon>Actinomycetes</taxon>
        <taxon>Micromonosporales</taxon>
        <taxon>Micromonosporaceae</taxon>
        <taxon>Actinoplanes</taxon>
    </lineage>
</organism>
<dbReference type="InterPro" id="IPR002347">
    <property type="entry name" value="SDR_fam"/>
</dbReference>
<dbReference type="SUPFAM" id="SSF51735">
    <property type="entry name" value="NAD(P)-binding Rossmann-fold domains"/>
    <property type="match status" value="1"/>
</dbReference>
<dbReference type="EMBL" id="JACHNH010000001">
    <property type="protein sequence ID" value="MBB4764090.1"/>
    <property type="molecule type" value="Genomic_DNA"/>
</dbReference>
<dbReference type="AlphaFoldDB" id="A0A7W7MRY6"/>
<sequence>MRDRYASFANSDLGRTVVRRLGLPDPPRLRRHEPGDPLTQGPVLLGAAPGGRLADPVRKLLDVTESAAEGTRYGALVFDATGVTESAGLRALYDFFHPRARSLLASGRVVVLGTPPEACGSPREATAQRAVEGLVRSIGKEFGHGVTAQQVLVAPGGEAAIESTLRFLLSGRSAYVSGQVIRVGAGTVTAPADWERPLDGRTALVTGAARGIGAAIARVLARDGAEVVALDVPAAGDALAGVANDVRGRALQLDLTAPDAAERLAAHLAGGVDVLVHNAGITRDRTLARMDAARWDSVLDVNLSSQERINEVLLERDLIGEGGRIIGVSSIAGIAGNRGQTNYATSKAGVIGLVESTAPVLAGRGITVNAVAPGFIETAMTAKVPVLLREAGRRMNSMAQGGLPVDVAETIAWFASPGSGTVTGNVVRVCGQSLLGA</sequence>
<dbReference type="SMART" id="SM00822">
    <property type="entry name" value="PKS_KR"/>
    <property type="match status" value="1"/>
</dbReference>
<keyword evidence="4" id="KW-0560">Oxidoreductase</keyword>
<evidence type="ECO:0000313" key="5">
    <source>
        <dbReference type="Proteomes" id="UP000578112"/>
    </source>
</evidence>
<dbReference type="PRINTS" id="PR00080">
    <property type="entry name" value="SDRFAMILY"/>
</dbReference>
<dbReference type="NCBIfam" id="NF006110">
    <property type="entry name" value="PRK08261.1"/>
    <property type="match status" value="1"/>
</dbReference>
<evidence type="ECO:0000256" key="1">
    <source>
        <dbReference type="ARBA" id="ARBA00006484"/>
    </source>
</evidence>
<gene>
    <name evidence="4" type="ORF">BJ971_004646</name>
</gene>
<dbReference type="PANTHER" id="PTHR42760:SF78">
    <property type="entry name" value="3-OXOACYL-[ACYL-CARRIER-PROTEIN] REDUCTASE [NADH]"/>
    <property type="match status" value="1"/>
</dbReference>
<dbReference type="Pfam" id="PF13561">
    <property type="entry name" value="adh_short_C2"/>
    <property type="match status" value="1"/>
</dbReference>
<dbReference type="PANTHER" id="PTHR42760">
    <property type="entry name" value="SHORT-CHAIN DEHYDROGENASES/REDUCTASES FAMILY MEMBER"/>
    <property type="match status" value="1"/>
</dbReference>
<dbReference type="InterPro" id="IPR057326">
    <property type="entry name" value="KR_dom"/>
</dbReference>
<dbReference type="Gene3D" id="3.40.50.720">
    <property type="entry name" value="NAD(P)-binding Rossmann-like Domain"/>
    <property type="match status" value="2"/>
</dbReference>
<dbReference type="PROSITE" id="PS00061">
    <property type="entry name" value="ADH_SHORT"/>
    <property type="match status" value="1"/>
</dbReference>
<dbReference type="GO" id="GO:0004316">
    <property type="term" value="F:3-oxoacyl-[acyl-carrier-protein] reductase (NADPH) activity"/>
    <property type="evidence" value="ECO:0007669"/>
    <property type="project" value="UniProtKB-EC"/>
</dbReference>
<dbReference type="EC" id="1.1.1.100" evidence="4"/>
<proteinExistence type="inferred from homology"/>